<protein>
    <submittedName>
        <fullName evidence="2">Phospholipase YtpA</fullName>
        <ecNumber evidence="2">3.1.1.-</ecNumber>
    </submittedName>
</protein>
<dbReference type="InterPro" id="IPR051044">
    <property type="entry name" value="MAG_DAG_Lipase"/>
</dbReference>
<feature type="domain" description="Serine aminopeptidase S33" evidence="1">
    <location>
        <begin position="56"/>
        <end position="314"/>
    </location>
</feature>
<dbReference type="RefSeq" id="WP_156353687.1">
    <property type="nucleotide sequence ID" value="NZ_CACRST010000011.1"/>
</dbReference>
<dbReference type="SUPFAM" id="SSF53474">
    <property type="entry name" value="alpha/beta-Hydrolases"/>
    <property type="match status" value="1"/>
</dbReference>
<proteinExistence type="predicted"/>
<dbReference type="GO" id="GO:0016787">
    <property type="term" value="F:hydrolase activity"/>
    <property type="evidence" value="ECO:0007669"/>
    <property type="project" value="UniProtKB-KW"/>
</dbReference>
<dbReference type="PANTHER" id="PTHR11614">
    <property type="entry name" value="PHOSPHOLIPASE-RELATED"/>
    <property type="match status" value="1"/>
</dbReference>
<keyword evidence="2" id="KW-0378">Hydrolase</keyword>
<organism evidence="2">
    <name type="scientific">Blautia glucerasea</name>
    <dbReference type="NCBI Taxonomy" id="536633"/>
    <lineage>
        <taxon>Bacteria</taxon>
        <taxon>Bacillati</taxon>
        <taxon>Bacillota</taxon>
        <taxon>Clostridia</taxon>
        <taxon>Lachnospirales</taxon>
        <taxon>Lachnospiraceae</taxon>
        <taxon>Blautia</taxon>
    </lineage>
</organism>
<dbReference type="InterPro" id="IPR029058">
    <property type="entry name" value="AB_hydrolase_fold"/>
</dbReference>
<evidence type="ECO:0000313" key="2">
    <source>
        <dbReference type="EMBL" id="VYS98436.1"/>
    </source>
</evidence>
<dbReference type="AlphaFoldDB" id="A0A6N2SZ44"/>
<gene>
    <name evidence="2" type="primary">ytpA</name>
    <name evidence="2" type="ORF">BGLFYP119_01358</name>
</gene>
<evidence type="ECO:0000259" key="1">
    <source>
        <dbReference type="Pfam" id="PF12146"/>
    </source>
</evidence>
<dbReference type="EC" id="3.1.1.-" evidence="2"/>
<dbReference type="InterPro" id="IPR022742">
    <property type="entry name" value="Hydrolase_4"/>
</dbReference>
<reference evidence="2" key="1">
    <citation type="submission" date="2019-11" db="EMBL/GenBank/DDBJ databases">
        <authorList>
            <person name="Feng L."/>
        </authorList>
    </citation>
    <scope>NUCLEOTIDE SEQUENCE</scope>
    <source>
        <strain evidence="2">BgluceraseaLFYP119</strain>
    </source>
</reference>
<dbReference type="EMBL" id="CACRST010000011">
    <property type="protein sequence ID" value="VYS98436.1"/>
    <property type="molecule type" value="Genomic_DNA"/>
</dbReference>
<name>A0A6N2SZ44_9FIRM</name>
<accession>A0A6N2SZ44</accession>
<sequence>MHDFEKYTRIIREEEFTKRMEEEVLPYLKTRERETWIPCIKDNKRRIHVKRYLVEKPRGVVIICHGFSESAQKYPELIYYFLQENYHVYIPEHCGHGLSYRLSEDPSLVHLDHWSRYSRDFLRISRLVRKAHPGLPLYVFAHSMGGAVAAIAAARDPYMYKKVILSSPMIRPLTGNVPYPAAVRVARAACRAGRSMKYAAGQKPYDGKEKFEASSGLSRPRFDRYKKIRMENPAFQTWSPSYGWVYNAAKMNWYLQRWGYGEIQAPVLLFQAETDHLVSNKAQDIFAEKINHHGKTSCRLIHMPGTKHEIFNSPDEVLEDYWGRVFGFLKGSEKK</sequence>
<dbReference type="Pfam" id="PF12146">
    <property type="entry name" value="Hydrolase_4"/>
    <property type="match status" value="1"/>
</dbReference>
<dbReference type="Gene3D" id="3.40.50.1820">
    <property type="entry name" value="alpha/beta hydrolase"/>
    <property type="match status" value="1"/>
</dbReference>